<dbReference type="Gene3D" id="3.40.50.300">
    <property type="entry name" value="P-loop containing nucleotide triphosphate hydrolases"/>
    <property type="match status" value="1"/>
</dbReference>
<dbReference type="Pfam" id="PF07724">
    <property type="entry name" value="AAA_2"/>
    <property type="match status" value="1"/>
</dbReference>
<dbReference type="InterPro" id="IPR003959">
    <property type="entry name" value="ATPase_AAA_core"/>
</dbReference>
<dbReference type="GO" id="GO:0005524">
    <property type="term" value="F:ATP binding"/>
    <property type="evidence" value="ECO:0007669"/>
    <property type="project" value="UniProtKB-KW"/>
</dbReference>
<feature type="domain" description="AAA+ ATPase" evidence="3">
    <location>
        <begin position="21"/>
        <end position="174"/>
    </location>
</feature>
<evidence type="ECO:0000259" key="3">
    <source>
        <dbReference type="SMART" id="SM00382"/>
    </source>
</evidence>
<dbReference type="GO" id="GO:0005737">
    <property type="term" value="C:cytoplasm"/>
    <property type="evidence" value="ECO:0007669"/>
    <property type="project" value="TreeGrafter"/>
</dbReference>
<evidence type="ECO:0000256" key="2">
    <source>
        <dbReference type="ARBA" id="ARBA00022840"/>
    </source>
</evidence>
<dbReference type="InterPro" id="IPR050130">
    <property type="entry name" value="ClpA_ClpB"/>
</dbReference>
<reference evidence="4" key="1">
    <citation type="submission" date="2018-05" db="EMBL/GenBank/DDBJ databases">
        <authorList>
            <person name="Lanie J.A."/>
            <person name="Ng W.-L."/>
            <person name="Kazmierczak K.M."/>
            <person name="Andrzejewski T.M."/>
            <person name="Davidsen T.M."/>
            <person name="Wayne K.J."/>
            <person name="Tettelin H."/>
            <person name="Glass J.I."/>
            <person name="Rusch D."/>
            <person name="Podicherti R."/>
            <person name="Tsui H.-C.T."/>
            <person name="Winkler M.E."/>
        </authorList>
    </citation>
    <scope>NUCLEOTIDE SEQUENCE</scope>
</reference>
<protein>
    <recommendedName>
        <fullName evidence="3">AAA+ ATPase domain-containing protein</fullName>
    </recommendedName>
</protein>
<gene>
    <name evidence="4" type="ORF">METZ01_LOCUS316478</name>
</gene>
<keyword evidence="2" id="KW-0067">ATP-binding</keyword>
<name>A0A382NR17_9ZZZZ</name>
<dbReference type="SMART" id="SM00382">
    <property type="entry name" value="AAA"/>
    <property type="match status" value="1"/>
</dbReference>
<dbReference type="GO" id="GO:0016887">
    <property type="term" value="F:ATP hydrolysis activity"/>
    <property type="evidence" value="ECO:0007669"/>
    <property type="project" value="InterPro"/>
</dbReference>
<dbReference type="AlphaFoldDB" id="A0A382NR17"/>
<dbReference type="SUPFAM" id="SSF52540">
    <property type="entry name" value="P-loop containing nucleoside triphosphate hydrolases"/>
    <property type="match status" value="1"/>
</dbReference>
<dbReference type="GO" id="GO:0034605">
    <property type="term" value="P:cellular response to heat"/>
    <property type="evidence" value="ECO:0007669"/>
    <property type="project" value="TreeGrafter"/>
</dbReference>
<keyword evidence="1" id="KW-0547">Nucleotide-binding</keyword>
<dbReference type="InterPro" id="IPR001270">
    <property type="entry name" value="ClpA/B"/>
</dbReference>
<dbReference type="PRINTS" id="PR00300">
    <property type="entry name" value="CLPPROTEASEA"/>
</dbReference>
<dbReference type="PANTHER" id="PTHR11638:SF18">
    <property type="entry name" value="HEAT SHOCK PROTEIN 104"/>
    <property type="match status" value="1"/>
</dbReference>
<dbReference type="PANTHER" id="PTHR11638">
    <property type="entry name" value="ATP-DEPENDENT CLP PROTEASE"/>
    <property type="match status" value="1"/>
</dbReference>
<evidence type="ECO:0000256" key="1">
    <source>
        <dbReference type="ARBA" id="ARBA00022741"/>
    </source>
</evidence>
<feature type="non-terminal residue" evidence="4">
    <location>
        <position position="1"/>
    </location>
</feature>
<evidence type="ECO:0000313" key="4">
    <source>
        <dbReference type="EMBL" id="SVC63624.1"/>
    </source>
</evidence>
<sequence>GALRALCSEVARRMAKSAPSRPVAIFALGPTGVGKTRSAQELADAMRDLEGDGATSFLRLDMNEYQEEYRISQLLGAPQGYIGHGSGSQLLEVLQREGRAIVLFDEIDKAHPAILKVLMNAMDAGRISSAGEIEGSREVDCRGAIFIFTSNHDATEVIGDADALTTDVYEHRFEVDDIARKRLLEARVAPEIIGRLSRFLLFLPLDEQTRAAIVTLAVQESAEEYGLDVTYIEPSVIIEVMRVATDGGFGARPIRYLVDDLLGRAFVAAVEDDLNGKSVRVCGPPFSLEVKVSPTEGEDE</sequence>
<organism evidence="4">
    <name type="scientific">marine metagenome</name>
    <dbReference type="NCBI Taxonomy" id="408172"/>
    <lineage>
        <taxon>unclassified sequences</taxon>
        <taxon>metagenomes</taxon>
        <taxon>ecological metagenomes</taxon>
    </lineage>
</organism>
<proteinExistence type="predicted"/>
<dbReference type="InterPro" id="IPR027417">
    <property type="entry name" value="P-loop_NTPase"/>
</dbReference>
<accession>A0A382NR17</accession>
<dbReference type="EMBL" id="UINC01102195">
    <property type="protein sequence ID" value="SVC63624.1"/>
    <property type="molecule type" value="Genomic_DNA"/>
</dbReference>
<dbReference type="InterPro" id="IPR003593">
    <property type="entry name" value="AAA+_ATPase"/>
</dbReference>